<evidence type="ECO:0000313" key="1">
    <source>
        <dbReference type="EMBL" id="GBO89173.1"/>
    </source>
</evidence>
<accession>A0A5M3Q1W6</accession>
<dbReference type="Proteomes" id="UP000387223">
    <property type="component" value="Unassembled WGS sequence"/>
</dbReference>
<organism evidence="1 2">
    <name type="scientific">Marinobacter salsuginis</name>
    <dbReference type="NCBI Taxonomy" id="418719"/>
    <lineage>
        <taxon>Bacteria</taxon>
        <taxon>Pseudomonadati</taxon>
        <taxon>Pseudomonadota</taxon>
        <taxon>Gammaproteobacteria</taxon>
        <taxon>Pseudomonadales</taxon>
        <taxon>Marinobacteraceae</taxon>
        <taxon>Marinobacter</taxon>
    </lineage>
</organism>
<dbReference type="EMBL" id="BGZI01000020">
    <property type="protein sequence ID" value="GBO89173.1"/>
    <property type="molecule type" value="Genomic_DNA"/>
</dbReference>
<name>A0A5M3Q1W6_9GAMM</name>
<gene>
    <name evidence="1" type="ORF">MSSD14B_28410</name>
</gene>
<evidence type="ECO:0000313" key="2">
    <source>
        <dbReference type="Proteomes" id="UP000387223"/>
    </source>
</evidence>
<reference evidence="1 2" key="1">
    <citation type="journal article" date="2019" name="J. Gen. Appl. Microbiol.">
        <title>Aerobic degradation of cis-dichloroethene by the marine bacterium Marinobacter salsuginis strain 5N-3.</title>
        <authorList>
            <person name="Inoue Y."/>
            <person name="Fukunaga Y."/>
            <person name="Katsumata H."/>
            <person name="Ohji S."/>
            <person name="Hosoyama A."/>
            <person name="Mori K."/>
            <person name="Ando K."/>
        </authorList>
    </citation>
    <scope>NUCLEOTIDE SEQUENCE [LARGE SCALE GENOMIC DNA]</scope>
    <source>
        <strain evidence="1 2">NBRC 109114</strain>
    </source>
</reference>
<proteinExistence type="predicted"/>
<protein>
    <submittedName>
        <fullName evidence="1">Uncharacterized protein</fullName>
    </submittedName>
</protein>
<dbReference type="RefSeq" id="WP_136631118.1">
    <property type="nucleotide sequence ID" value="NZ_BGZI01000020.1"/>
</dbReference>
<sequence>MTISSNGPRFNASTLFTLVFFDRSRDSDAEAAMNGPYLFQTRAEALESLWNYVSGRIPACCADPFFDEAESLGLEVEDETGDITPILESANAEQREAIIDWYFEYSDDDETEAFYEITEHTPSAPESEEPLENYSVFGFYEETGQSFLDHVQASNEYDAMRVSAESRPDATYLCAMAGLLRESAGVAFAGEGVVDAQTILEQSDVFC</sequence>
<comment type="caution">
    <text evidence="1">The sequence shown here is derived from an EMBL/GenBank/DDBJ whole genome shotgun (WGS) entry which is preliminary data.</text>
</comment>
<dbReference type="AlphaFoldDB" id="A0A5M3Q1W6"/>